<reference evidence="8" key="1">
    <citation type="journal article" date="2019" name="Int. J. Syst. Evol. Microbiol.">
        <title>The Global Catalogue of Microorganisms (GCM) 10K type strain sequencing project: providing services to taxonomists for standard genome sequencing and annotation.</title>
        <authorList>
            <consortium name="The Broad Institute Genomics Platform"/>
            <consortium name="The Broad Institute Genome Sequencing Center for Infectious Disease"/>
            <person name="Wu L."/>
            <person name="Ma J."/>
        </authorList>
    </citation>
    <scope>NUCLEOTIDE SEQUENCE [LARGE SCALE GENOMIC DNA]</scope>
    <source>
        <strain evidence="8">JCM 17986</strain>
    </source>
</reference>
<dbReference type="NCBIfam" id="NF010703">
    <property type="entry name" value="PRK14103.1"/>
    <property type="match status" value="1"/>
</dbReference>
<dbReference type="InterPro" id="IPR041698">
    <property type="entry name" value="Methyltransf_25"/>
</dbReference>
<proteinExistence type="inferred from homology"/>
<dbReference type="EC" id="2.1.1.144" evidence="5"/>
<keyword evidence="4 5" id="KW-0949">S-adenosyl-L-methionine</keyword>
<keyword evidence="3 5" id="KW-0808">Transferase</keyword>
<protein>
    <recommendedName>
        <fullName evidence="5">Trans-aconitate 2-methyltransferase</fullName>
        <ecNumber evidence="5">2.1.1.144</ecNumber>
    </recommendedName>
</protein>
<keyword evidence="1 5" id="KW-0963">Cytoplasm</keyword>
<evidence type="ECO:0000313" key="7">
    <source>
        <dbReference type="EMBL" id="GAA4949094.1"/>
    </source>
</evidence>
<comment type="subcellular location">
    <subcellularLocation>
        <location evidence="5">Cytoplasm</location>
    </subcellularLocation>
</comment>
<dbReference type="PANTHER" id="PTHR43861">
    <property type="entry name" value="TRANS-ACONITATE 2-METHYLTRANSFERASE-RELATED"/>
    <property type="match status" value="1"/>
</dbReference>
<comment type="function">
    <text evidence="5">Catalyzes the S-adenosylmethionine monomethyl esterification of trans-aconitate.</text>
</comment>
<dbReference type="Pfam" id="PF13649">
    <property type="entry name" value="Methyltransf_25"/>
    <property type="match status" value="1"/>
</dbReference>
<sequence>MWDPQQYLAFADERARPFHDLLVRIPTADPRRVADLGCGPGNLTAELAAHWPGAHITGLDNSPEMIAAADPLTLPGRLDFALADLTDWLPGEPFDVIVTNAALHWLPDHLSRLPAWTDALTPGGAFAVQVPGNFTDTPHVLLGELAASARWKDRLDGVPLLRPPVPDADTYLDALARPGFRVDAWETVYRHVLPGDNPVFEWTKGTALRPVLAALDAAEQEEFLAEYAALVAAAYPARPYGTVLKFRRIFAVAVREGA</sequence>
<comment type="caution">
    <text evidence="7">The sequence shown here is derived from an EMBL/GenBank/DDBJ whole genome shotgun (WGS) entry which is preliminary data.</text>
</comment>
<evidence type="ECO:0000259" key="6">
    <source>
        <dbReference type="Pfam" id="PF13649"/>
    </source>
</evidence>
<gene>
    <name evidence="5" type="primary">tam</name>
    <name evidence="7" type="ORF">GCM10023205_06740</name>
</gene>
<organism evidence="7 8">
    <name type="scientific">Yinghuangia aomiensis</name>
    <dbReference type="NCBI Taxonomy" id="676205"/>
    <lineage>
        <taxon>Bacteria</taxon>
        <taxon>Bacillati</taxon>
        <taxon>Actinomycetota</taxon>
        <taxon>Actinomycetes</taxon>
        <taxon>Kitasatosporales</taxon>
        <taxon>Streptomycetaceae</taxon>
        <taxon>Yinghuangia</taxon>
    </lineage>
</organism>
<dbReference type="PANTHER" id="PTHR43861:SF1">
    <property type="entry name" value="TRANS-ACONITATE 2-METHYLTRANSFERASE"/>
    <property type="match status" value="1"/>
</dbReference>
<dbReference type="CDD" id="cd02440">
    <property type="entry name" value="AdoMet_MTases"/>
    <property type="match status" value="1"/>
</dbReference>
<evidence type="ECO:0000256" key="1">
    <source>
        <dbReference type="ARBA" id="ARBA00022490"/>
    </source>
</evidence>
<name>A0ABP9GX03_9ACTN</name>
<feature type="domain" description="Methyltransferase" evidence="6">
    <location>
        <begin position="33"/>
        <end position="124"/>
    </location>
</feature>
<keyword evidence="8" id="KW-1185">Reference proteome</keyword>
<evidence type="ECO:0000256" key="2">
    <source>
        <dbReference type="ARBA" id="ARBA00022603"/>
    </source>
</evidence>
<dbReference type="InterPro" id="IPR023506">
    <property type="entry name" value="Trans-aconitate_MeTrfase"/>
</dbReference>
<evidence type="ECO:0000256" key="3">
    <source>
        <dbReference type="ARBA" id="ARBA00022679"/>
    </source>
</evidence>
<dbReference type="HAMAP" id="MF_00560">
    <property type="entry name" value="Tran_acon_Me_trans"/>
    <property type="match status" value="1"/>
</dbReference>
<dbReference type="EMBL" id="BAABHS010000002">
    <property type="protein sequence ID" value="GAA4949094.1"/>
    <property type="molecule type" value="Genomic_DNA"/>
</dbReference>
<evidence type="ECO:0000313" key="8">
    <source>
        <dbReference type="Proteomes" id="UP001500466"/>
    </source>
</evidence>
<dbReference type="SUPFAM" id="SSF53335">
    <property type="entry name" value="S-adenosyl-L-methionine-dependent methyltransferases"/>
    <property type="match status" value="1"/>
</dbReference>
<accession>A0ABP9GX03</accession>
<comment type="catalytic activity">
    <reaction evidence="5">
        <text>trans-aconitate + S-adenosyl-L-methionine = (E)-3-(methoxycarbonyl)pent-2-enedioate + S-adenosyl-L-homocysteine</text>
        <dbReference type="Rhea" id="RHEA:14969"/>
        <dbReference type="ChEBI" id="CHEBI:15708"/>
        <dbReference type="ChEBI" id="CHEBI:57470"/>
        <dbReference type="ChEBI" id="CHEBI:57856"/>
        <dbReference type="ChEBI" id="CHEBI:59789"/>
        <dbReference type="EC" id="2.1.1.144"/>
    </reaction>
</comment>
<dbReference type="Gene3D" id="1.10.150.290">
    <property type="entry name" value="S-adenosyl-L-methionine-dependent methyltransferases"/>
    <property type="match status" value="1"/>
</dbReference>
<dbReference type="RefSeq" id="WP_345673710.1">
    <property type="nucleotide sequence ID" value="NZ_BAABHS010000002.1"/>
</dbReference>
<dbReference type="InterPro" id="IPR023149">
    <property type="entry name" value="Trans_acon_MeTrfase_C"/>
</dbReference>
<evidence type="ECO:0000256" key="5">
    <source>
        <dbReference type="HAMAP-Rule" id="MF_00560"/>
    </source>
</evidence>
<evidence type="ECO:0000256" key="4">
    <source>
        <dbReference type="ARBA" id="ARBA00022691"/>
    </source>
</evidence>
<keyword evidence="2 5" id="KW-0489">Methyltransferase</keyword>
<comment type="similarity">
    <text evidence="5">Belongs to the methyltransferase superfamily. Tam family.</text>
</comment>
<dbReference type="InterPro" id="IPR029063">
    <property type="entry name" value="SAM-dependent_MTases_sf"/>
</dbReference>
<dbReference type="Gene3D" id="3.40.50.150">
    <property type="entry name" value="Vaccinia Virus protein VP39"/>
    <property type="match status" value="1"/>
</dbReference>
<dbReference type="Proteomes" id="UP001500466">
    <property type="component" value="Unassembled WGS sequence"/>
</dbReference>